<dbReference type="SUPFAM" id="SSF56219">
    <property type="entry name" value="DNase I-like"/>
    <property type="match status" value="1"/>
</dbReference>
<feature type="domain" description="Endonuclease/exonuclease/phosphatase" evidence="1">
    <location>
        <begin position="91"/>
        <end position="208"/>
    </location>
</feature>
<organism evidence="2 3">
    <name type="scientific">Exocentrus adspersus</name>
    <dbReference type="NCBI Taxonomy" id="1586481"/>
    <lineage>
        <taxon>Eukaryota</taxon>
        <taxon>Metazoa</taxon>
        <taxon>Ecdysozoa</taxon>
        <taxon>Arthropoda</taxon>
        <taxon>Hexapoda</taxon>
        <taxon>Insecta</taxon>
        <taxon>Pterygota</taxon>
        <taxon>Neoptera</taxon>
        <taxon>Endopterygota</taxon>
        <taxon>Coleoptera</taxon>
        <taxon>Polyphaga</taxon>
        <taxon>Cucujiformia</taxon>
        <taxon>Chrysomeloidea</taxon>
        <taxon>Cerambycidae</taxon>
        <taxon>Lamiinae</taxon>
        <taxon>Acanthocinini</taxon>
        <taxon>Exocentrus</taxon>
    </lineage>
</organism>
<reference evidence="2 3" key="1">
    <citation type="journal article" date="2023" name="Insect Mol. Biol.">
        <title>Genome sequencing provides insights into the evolution of gene families encoding plant cell wall-degrading enzymes in longhorned beetles.</title>
        <authorList>
            <person name="Shin N.R."/>
            <person name="Okamura Y."/>
            <person name="Kirsch R."/>
            <person name="Pauchet Y."/>
        </authorList>
    </citation>
    <scope>NUCLEOTIDE SEQUENCE [LARGE SCALE GENOMIC DNA]</scope>
    <source>
        <strain evidence="2">EAD_L_NR</strain>
    </source>
</reference>
<dbReference type="Pfam" id="PF14529">
    <property type="entry name" value="Exo_endo_phos_2"/>
    <property type="match status" value="1"/>
</dbReference>
<dbReference type="AlphaFoldDB" id="A0AAV8VB37"/>
<proteinExistence type="predicted"/>
<evidence type="ECO:0000259" key="1">
    <source>
        <dbReference type="Pfam" id="PF14529"/>
    </source>
</evidence>
<comment type="caution">
    <text evidence="2">The sequence shown here is derived from an EMBL/GenBank/DDBJ whole genome shotgun (WGS) entry which is preliminary data.</text>
</comment>
<name>A0AAV8VB37_9CUCU</name>
<accession>A0AAV8VB37</accession>
<gene>
    <name evidence="2" type="ORF">NQ315_014929</name>
</gene>
<dbReference type="GO" id="GO:0003824">
    <property type="term" value="F:catalytic activity"/>
    <property type="evidence" value="ECO:0007669"/>
    <property type="project" value="InterPro"/>
</dbReference>
<sequence length="690" mass="78365">MFLHISKKSRLEYASIVWSPYYNNNILSLEGVQRKFLKLTAQEPNAALVNGSRWLKDIRGDVGMLLVNRNIGVDKVKALDGVIIIDVGAFLLVGCYISPNITYTAFCQFVDNLVDELGRWSKEALIMGDFNSKPLLWGSPNTDARGHYIGEWISTTNLVVHNEGTTPTWSRGEQRSYIDVTLSTLQIARKVRNWEVLDDESLSDHRFICMELLKDGGTRRAKHRGTTFFNKERFAELLRAKLGNTEGPGELYATIDESIKVAYEESIVRRGGQIATVPYWWSDEIKEARRACLMARRSIEEYHQEHEEAGGHPGCGRIAWRLQKLQEGADEAHKGSEESPLERLVQRDLGEGTTSVAFADDLAALVEAEDTYDLVEKVNRALRRVDRWMDLHKLEIAPEKTEAILLKGHKNKQVIEFTIKGRIIRPVRAIKYLGVMLDVQGTFGEHVIATCAKAEKKVSALSRLLPNVGGPSSAKRRILCNVVYSIILAQRTMLLRVGMAYRTVSGEAMQVVTGIPPIHLLAEERSELYAAGDGHLAARKREARDRTLRKWQQLWDATTGVAQWTKRLIPEIQPWVSCGHNDLNYQLTQFLTGHGSYGSYTRRIGKTADASCRYCDEEDTAAHTIFVCPRWEEYREELMAVAQEVHEGNVINLMVQSEGNWVTIKTVITDIMLEKEREERNWQQREVVRE</sequence>
<keyword evidence="3" id="KW-1185">Reference proteome</keyword>
<dbReference type="EMBL" id="JANEYG010000207">
    <property type="protein sequence ID" value="KAJ8911217.1"/>
    <property type="molecule type" value="Genomic_DNA"/>
</dbReference>
<protein>
    <recommendedName>
        <fullName evidence="1">Endonuclease/exonuclease/phosphatase domain-containing protein</fullName>
    </recommendedName>
</protein>
<evidence type="ECO:0000313" key="3">
    <source>
        <dbReference type="Proteomes" id="UP001159042"/>
    </source>
</evidence>
<dbReference type="CDD" id="cd09077">
    <property type="entry name" value="R1-I-EN"/>
    <property type="match status" value="1"/>
</dbReference>
<evidence type="ECO:0000313" key="2">
    <source>
        <dbReference type="EMBL" id="KAJ8911217.1"/>
    </source>
</evidence>
<dbReference type="InterPro" id="IPR005135">
    <property type="entry name" value="Endo/exonuclease/phosphatase"/>
</dbReference>
<dbReference type="Proteomes" id="UP001159042">
    <property type="component" value="Unassembled WGS sequence"/>
</dbReference>
<dbReference type="PANTHER" id="PTHR19446">
    <property type="entry name" value="REVERSE TRANSCRIPTASES"/>
    <property type="match status" value="1"/>
</dbReference>
<dbReference type="Gene3D" id="3.60.10.10">
    <property type="entry name" value="Endonuclease/exonuclease/phosphatase"/>
    <property type="match status" value="1"/>
</dbReference>
<dbReference type="InterPro" id="IPR036691">
    <property type="entry name" value="Endo/exonu/phosph_ase_sf"/>
</dbReference>